<dbReference type="AlphaFoldDB" id="A0A1V4IZ57"/>
<dbReference type="Proteomes" id="UP000190080">
    <property type="component" value="Unassembled WGS sequence"/>
</dbReference>
<dbReference type="OrthoDB" id="9773308at2"/>
<comment type="caution">
    <text evidence="6">The sequence shown here is derived from an EMBL/GenBank/DDBJ whole genome shotgun (WGS) entry which is preliminary data.</text>
</comment>
<evidence type="ECO:0000313" key="7">
    <source>
        <dbReference type="Proteomes" id="UP000190080"/>
    </source>
</evidence>
<accession>A0A1V4IZ57</accession>
<sequence>MYSIGQFSVMFQLNKKTLRYYDDIGLFKPAFVDNNNQYRYYKEEQIAVMKEIIRLKDIGIPLDLISKILNSQEDTQITECYDIRLREIEEAQSLLEKQKQLILNYKKQSEYITDKPSFNIEKGYFIEKGFVYYMSINSGMEDIQKNIGLFYENAKGIYLKGSHIFKMNIDENSDSISEIFAYTINEDNDRVRNQVRELCIKVECEEMKLKAEGYQALFEYAEKNSLSIKNIYEKYKMEKGKMSLTILTSIE</sequence>
<dbReference type="InterPro" id="IPR009061">
    <property type="entry name" value="DNA-bd_dom_put_sf"/>
</dbReference>
<dbReference type="CDD" id="cd01107">
    <property type="entry name" value="HTH_BmrR"/>
    <property type="match status" value="1"/>
</dbReference>
<evidence type="ECO:0000256" key="2">
    <source>
        <dbReference type="ARBA" id="ARBA00023015"/>
    </source>
</evidence>
<evidence type="ECO:0000259" key="5">
    <source>
        <dbReference type="PROSITE" id="PS50937"/>
    </source>
</evidence>
<dbReference type="EMBL" id="MZGV01000001">
    <property type="protein sequence ID" value="OPJ65206.1"/>
    <property type="molecule type" value="Genomic_DNA"/>
</dbReference>
<feature type="domain" description="HTH merR-type" evidence="5">
    <location>
        <begin position="1"/>
        <end position="71"/>
    </location>
</feature>
<keyword evidence="1" id="KW-0678">Repressor</keyword>
<dbReference type="InterPro" id="IPR000551">
    <property type="entry name" value="MerR-type_HTH_dom"/>
</dbReference>
<evidence type="ECO:0000256" key="4">
    <source>
        <dbReference type="ARBA" id="ARBA00023163"/>
    </source>
</evidence>
<dbReference type="GO" id="GO:0003677">
    <property type="term" value="F:DNA binding"/>
    <property type="evidence" value="ECO:0007669"/>
    <property type="project" value="UniProtKB-KW"/>
</dbReference>
<reference evidence="6 7" key="1">
    <citation type="submission" date="2017-03" db="EMBL/GenBank/DDBJ databases">
        <title>Genome sequence of Clostridium oryzae DSM 28571.</title>
        <authorList>
            <person name="Poehlein A."/>
            <person name="Daniel R."/>
        </authorList>
    </citation>
    <scope>NUCLEOTIDE SEQUENCE [LARGE SCALE GENOMIC DNA]</scope>
    <source>
        <strain evidence="6 7">DSM 28571</strain>
    </source>
</reference>
<dbReference type="Pfam" id="PF13411">
    <property type="entry name" value="MerR_1"/>
    <property type="match status" value="1"/>
</dbReference>
<keyword evidence="2" id="KW-0805">Transcription regulation</keyword>
<organism evidence="6 7">
    <name type="scientific">Clostridium oryzae</name>
    <dbReference type="NCBI Taxonomy" id="1450648"/>
    <lineage>
        <taxon>Bacteria</taxon>
        <taxon>Bacillati</taxon>
        <taxon>Bacillota</taxon>
        <taxon>Clostridia</taxon>
        <taxon>Eubacteriales</taxon>
        <taxon>Clostridiaceae</taxon>
        <taxon>Clostridium</taxon>
    </lineage>
</organism>
<proteinExistence type="predicted"/>
<name>A0A1V4IZ57_9CLOT</name>
<dbReference type="SMART" id="SM00422">
    <property type="entry name" value="HTH_MERR"/>
    <property type="match status" value="1"/>
</dbReference>
<dbReference type="STRING" id="1450648.CLORY_02060"/>
<dbReference type="GO" id="GO:0003700">
    <property type="term" value="F:DNA-binding transcription factor activity"/>
    <property type="evidence" value="ECO:0007669"/>
    <property type="project" value="InterPro"/>
</dbReference>
<dbReference type="SUPFAM" id="SSF46955">
    <property type="entry name" value="Putative DNA-binding domain"/>
    <property type="match status" value="1"/>
</dbReference>
<evidence type="ECO:0000313" key="6">
    <source>
        <dbReference type="EMBL" id="OPJ65206.1"/>
    </source>
</evidence>
<keyword evidence="7" id="KW-1185">Reference proteome</keyword>
<dbReference type="PANTHER" id="PTHR30204:SF69">
    <property type="entry name" value="MERR-FAMILY TRANSCRIPTIONAL REGULATOR"/>
    <property type="match status" value="1"/>
</dbReference>
<protein>
    <submittedName>
        <fullName evidence="6">Multidrug-efflux transporter 1 regulator</fullName>
    </submittedName>
</protein>
<keyword evidence="3" id="KW-0238">DNA-binding</keyword>
<dbReference type="Gene3D" id="1.10.1660.10">
    <property type="match status" value="1"/>
</dbReference>
<dbReference type="PANTHER" id="PTHR30204">
    <property type="entry name" value="REDOX-CYCLING DRUG-SENSING TRANSCRIPTIONAL ACTIVATOR SOXR"/>
    <property type="match status" value="1"/>
</dbReference>
<gene>
    <name evidence="6" type="primary">bmrR_1</name>
    <name evidence="6" type="ORF">CLORY_02060</name>
</gene>
<keyword evidence="4" id="KW-0804">Transcription</keyword>
<evidence type="ECO:0000256" key="1">
    <source>
        <dbReference type="ARBA" id="ARBA00022491"/>
    </source>
</evidence>
<dbReference type="PROSITE" id="PS50937">
    <property type="entry name" value="HTH_MERR_2"/>
    <property type="match status" value="1"/>
</dbReference>
<dbReference type="RefSeq" id="WP_079421710.1">
    <property type="nucleotide sequence ID" value="NZ_MZGV01000001.1"/>
</dbReference>
<dbReference type="InterPro" id="IPR047057">
    <property type="entry name" value="MerR_fam"/>
</dbReference>
<evidence type="ECO:0000256" key="3">
    <source>
        <dbReference type="ARBA" id="ARBA00023125"/>
    </source>
</evidence>